<dbReference type="AlphaFoldDB" id="A0A655I902"/>
<gene>
    <name evidence="2" type="ORF">ERS007679_02249</name>
</gene>
<protein>
    <submittedName>
        <fullName evidence="2">Uncharacterized protein</fullName>
    </submittedName>
</protein>
<evidence type="ECO:0000256" key="1">
    <source>
        <dbReference type="SAM" id="MobiDB-lite"/>
    </source>
</evidence>
<organism evidence="2 3">
    <name type="scientific">Mycobacterium tuberculosis</name>
    <dbReference type="NCBI Taxonomy" id="1773"/>
    <lineage>
        <taxon>Bacteria</taxon>
        <taxon>Bacillati</taxon>
        <taxon>Actinomycetota</taxon>
        <taxon>Actinomycetes</taxon>
        <taxon>Mycobacteriales</taxon>
        <taxon>Mycobacteriaceae</taxon>
        <taxon>Mycobacterium</taxon>
        <taxon>Mycobacterium tuberculosis complex</taxon>
    </lineage>
</organism>
<proteinExistence type="predicted"/>
<evidence type="ECO:0000313" key="3">
    <source>
        <dbReference type="Proteomes" id="UP000045842"/>
    </source>
</evidence>
<reference evidence="2 3" key="1">
    <citation type="submission" date="2015-03" db="EMBL/GenBank/DDBJ databases">
        <authorList>
            <consortium name="Pathogen Informatics"/>
        </authorList>
    </citation>
    <scope>NUCLEOTIDE SEQUENCE [LARGE SCALE GENOMIC DNA]</scope>
    <source>
        <strain evidence="2 3">G09801536</strain>
    </source>
</reference>
<sequence length="226" mass="24787">MLIEIARDPDHRHPGHQGLLGRQTPAIADHHGRASRSGLTRQVVRHEGVGRHGLQVTAARGGRDHRHRQLSQRVQHQLQQISPAGRAQGCVHDRPVGWQRIPPCRRLPGGRPQDRAKVLVVGRQVVGGHQLGHVGIQGVVPVGENAAQVPPQTRQPVPAADPVERHALQGEEQRAFQAVEELDQPDAEQAGPYHVGQRKTPLRVRTPVGIRDRDVRNAGQSGADRQ</sequence>
<dbReference type="Proteomes" id="UP000045842">
    <property type="component" value="Unassembled WGS sequence"/>
</dbReference>
<dbReference type="EMBL" id="CSAD01000295">
    <property type="protein sequence ID" value="COV66727.1"/>
    <property type="molecule type" value="Genomic_DNA"/>
</dbReference>
<name>A0A655I902_MYCTX</name>
<evidence type="ECO:0000313" key="2">
    <source>
        <dbReference type="EMBL" id="COV66727.1"/>
    </source>
</evidence>
<accession>A0A655I902</accession>
<feature type="region of interest" description="Disordered" evidence="1">
    <location>
        <begin position="180"/>
        <end position="226"/>
    </location>
</feature>